<keyword evidence="6" id="KW-1185">Reference proteome</keyword>
<evidence type="ECO:0000259" key="4">
    <source>
        <dbReference type="PROSITE" id="PS01124"/>
    </source>
</evidence>
<evidence type="ECO:0000256" key="1">
    <source>
        <dbReference type="ARBA" id="ARBA00023015"/>
    </source>
</evidence>
<keyword evidence="1" id="KW-0805">Transcription regulation</keyword>
<keyword evidence="2" id="KW-0238">DNA-binding</keyword>
<sequence length="304" mass="34488">MQTDTTIKLDSIDAYNKLYGLTTLHPLVTVIDLKKATKKIDRMRINYGVYALFLKNGVNCTLKYGREYYDYQEGTIVSFYPGQVIDVDSTGEPTALDVVGLMFHPDLICGTPLASKIGSFGFFSYSQREALHLSEAERKLFLDCLAKISLELEHPVDNHSADLISANIQLLLEYMSRFYDRQFITRHKVNSSVVAAFEKELSRIYSAGATLNEVPKVSYFADKANLTPGYFGDLIKRETGSSPQDIIKLYIINEAKRRLASTDADISVIAYDLGFQYPQHFTRLFKRVTGKSPIVFRNEFYTNN</sequence>
<evidence type="ECO:0000256" key="2">
    <source>
        <dbReference type="ARBA" id="ARBA00023125"/>
    </source>
</evidence>
<dbReference type="Gene3D" id="1.10.10.60">
    <property type="entry name" value="Homeodomain-like"/>
    <property type="match status" value="2"/>
</dbReference>
<comment type="caution">
    <text evidence="5">The sequence shown here is derived from an EMBL/GenBank/DDBJ whole genome shotgun (WGS) entry which is preliminary data.</text>
</comment>
<evidence type="ECO:0000313" key="6">
    <source>
        <dbReference type="Proteomes" id="UP001565200"/>
    </source>
</evidence>
<gene>
    <name evidence="5" type="ORF">AAK873_13605</name>
</gene>
<dbReference type="RefSeq" id="WP_121699528.1">
    <property type="nucleotide sequence ID" value="NZ_JBCLPP010000065.1"/>
</dbReference>
<evidence type="ECO:0000313" key="5">
    <source>
        <dbReference type="EMBL" id="MEY8246639.1"/>
    </source>
</evidence>
<accession>A0ABV4D2Q6</accession>
<dbReference type="InterPro" id="IPR009057">
    <property type="entry name" value="Homeodomain-like_sf"/>
</dbReference>
<proteinExistence type="predicted"/>
<evidence type="ECO:0000256" key="3">
    <source>
        <dbReference type="ARBA" id="ARBA00023163"/>
    </source>
</evidence>
<dbReference type="Pfam" id="PF12833">
    <property type="entry name" value="HTH_18"/>
    <property type="match status" value="1"/>
</dbReference>
<dbReference type="EMBL" id="JBCLPP010000065">
    <property type="protein sequence ID" value="MEY8246639.1"/>
    <property type="molecule type" value="Genomic_DNA"/>
</dbReference>
<dbReference type="SUPFAM" id="SSF46689">
    <property type="entry name" value="Homeodomain-like"/>
    <property type="match status" value="1"/>
</dbReference>
<dbReference type="PANTHER" id="PTHR43280:SF32">
    <property type="entry name" value="TRANSCRIPTIONAL REGULATORY PROTEIN"/>
    <property type="match status" value="1"/>
</dbReference>
<dbReference type="InterPro" id="IPR018060">
    <property type="entry name" value="HTH_AraC"/>
</dbReference>
<dbReference type="PROSITE" id="PS01124">
    <property type="entry name" value="HTH_ARAC_FAMILY_2"/>
    <property type="match status" value="1"/>
</dbReference>
<dbReference type="Proteomes" id="UP001565200">
    <property type="component" value="Unassembled WGS sequence"/>
</dbReference>
<feature type="domain" description="HTH araC/xylS-type" evidence="4">
    <location>
        <begin position="191"/>
        <end position="299"/>
    </location>
</feature>
<keyword evidence="3" id="KW-0804">Transcription</keyword>
<protein>
    <submittedName>
        <fullName evidence="5">Helix-turn-helix domain-containing protein</fullName>
    </submittedName>
</protein>
<reference evidence="5 6" key="1">
    <citation type="submission" date="2024-03" db="EMBL/GenBank/DDBJ databases">
        <title>Mouse gut bacterial collection (mGBC) of GemPharmatech.</title>
        <authorList>
            <person name="He Y."/>
            <person name="Dong L."/>
            <person name="Wu D."/>
            <person name="Gao X."/>
            <person name="Lin Z."/>
        </authorList>
    </citation>
    <scope>NUCLEOTIDE SEQUENCE [LARGE SCALE GENOMIC DNA]</scope>
    <source>
        <strain evidence="5 6">54-13</strain>
    </source>
</reference>
<organism evidence="5 6">
    <name type="scientific">Heminiphilus faecis</name>
    <dbReference type="NCBI Taxonomy" id="2601703"/>
    <lineage>
        <taxon>Bacteria</taxon>
        <taxon>Pseudomonadati</taxon>
        <taxon>Bacteroidota</taxon>
        <taxon>Bacteroidia</taxon>
        <taxon>Bacteroidales</taxon>
        <taxon>Muribaculaceae</taxon>
        <taxon>Heminiphilus</taxon>
    </lineage>
</organism>
<dbReference type="SMART" id="SM00342">
    <property type="entry name" value="HTH_ARAC"/>
    <property type="match status" value="1"/>
</dbReference>
<dbReference type="PANTHER" id="PTHR43280">
    <property type="entry name" value="ARAC-FAMILY TRANSCRIPTIONAL REGULATOR"/>
    <property type="match status" value="1"/>
</dbReference>
<name>A0ABV4D2Q6_9BACT</name>